<feature type="compositionally biased region" description="Low complexity" evidence="3">
    <location>
        <begin position="85"/>
        <end position="97"/>
    </location>
</feature>
<dbReference type="RefSeq" id="WP_064104588.1">
    <property type="nucleotide sequence ID" value="NZ_LXSF01000009.1"/>
</dbReference>
<feature type="chain" id="PRO_5008395658" description="Outer membrane lipoprotein BamD-like domain-containing protein" evidence="4">
    <location>
        <begin position="22"/>
        <end position="221"/>
    </location>
</feature>
<keyword evidence="2" id="KW-0175">Coiled coil</keyword>
<evidence type="ECO:0000259" key="5">
    <source>
        <dbReference type="Pfam" id="PF13525"/>
    </source>
</evidence>
<proteinExistence type="predicted"/>
<protein>
    <recommendedName>
        <fullName evidence="5">Outer membrane lipoprotein BamD-like domain-containing protein</fullName>
    </recommendedName>
</protein>
<feature type="signal peptide" evidence="4">
    <location>
        <begin position="1"/>
        <end position="21"/>
    </location>
</feature>
<dbReference type="Gene3D" id="1.25.40.10">
    <property type="entry name" value="Tetratricopeptide repeat domain"/>
    <property type="match status" value="1"/>
</dbReference>
<evidence type="ECO:0000313" key="7">
    <source>
        <dbReference type="Proteomes" id="UP000078003"/>
    </source>
</evidence>
<reference evidence="7" key="1">
    <citation type="submission" date="2016-05" db="EMBL/GenBank/DDBJ databases">
        <title>Draft genome of Corynebacterium afermentans subsp. afermentans LCDC 88199T.</title>
        <authorList>
            <person name="Bernier A.-M."/>
            <person name="Bernard K."/>
        </authorList>
    </citation>
    <scope>NUCLEOTIDE SEQUENCE [LARGE SCALE GENOMIC DNA]</scope>
    <source>
        <strain evidence="7">NML01-0328</strain>
    </source>
</reference>
<dbReference type="PROSITE" id="PS51257">
    <property type="entry name" value="PROKAR_LIPOPROTEIN"/>
    <property type="match status" value="1"/>
</dbReference>
<evidence type="ECO:0000256" key="2">
    <source>
        <dbReference type="SAM" id="Coils"/>
    </source>
</evidence>
<dbReference type="Pfam" id="PF13525">
    <property type="entry name" value="YfiO"/>
    <property type="match status" value="1"/>
</dbReference>
<name>A0A1A9RCW3_EIKCO</name>
<gene>
    <name evidence="6" type="ORF">A7P85_07850</name>
</gene>
<feature type="region of interest" description="Disordered" evidence="3">
    <location>
        <begin position="74"/>
        <end position="97"/>
    </location>
</feature>
<evidence type="ECO:0000256" key="4">
    <source>
        <dbReference type="SAM" id="SignalP"/>
    </source>
</evidence>
<accession>A0A1A9RCW3</accession>
<sequence>MRLIIPAALCGLAACTALPQASPTPAGSPLPPQRIETELNAHNQQIGQLQQQVAELRSQVSELQQRQQQLAQLLDARAASRRSTSHSSAEPAAAPAENLQEQAYQQALQLYRSGLYSQALQQLRFAERSGSGGRTEQNALFLLMQSHEKLRNCESVILTGQRFATRFTANPKAAEALYSVGNCQWGMQQRDIARVTWRKLIQTYPNSPAARRASQRIQNNR</sequence>
<evidence type="ECO:0000256" key="3">
    <source>
        <dbReference type="SAM" id="MobiDB-lite"/>
    </source>
</evidence>
<dbReference type="InterPro" id="IPR039565">
    <property type="entry name" value="BamD-like"/>
</dbReference>
<dbReference type="EMBL" id="LXSF01000009">
    <property type="protein sequence ID" value="OAM15941.1"/>
    <property type="molecule type" value="Genomic_DNA"/>
</dbReference>
<feature type="domain" description="Outer membrane lipoprotein BamD-like" evidence="5">
    <location>
        <begin position="100"/>
        <end position="219"/>
    </location>
</feature>
<evidence type="ECO:0000313" key="6">
    <source>
        <dbReference type="EMBL" id="OAM15941.1"/>
    </source>
</evidence>
<keyword evidence="1 4" id="KW-0732">Signal</keyword>
<dbReference type="SUPFAM" id="SSF48452">
    <property type="entry name" value="TPR-like"/>
    <property type="match status" value="1"/>
</dbReference>
<comment type="caution">
    <text evidence="6">The sequence shown here is derived from an EMBL/GenBank/DDBJ whole genome shotgun (WGS) entry which is preliminary data.</text>
</comment>
<dbReference type="InterPro" id="IPR011990">
    <property type="entry name" value="TPR-like_helical_dom_sf"/>
</dbReference>
<organism evidence="6 7">
    <name type="scientific">Eikenella corrodens</name>
    <dbReference type="NCBI Taxonomy" id="539"/>
    <lineage>
        <taxon>Bacteria</taxon>
        <taxon>Pseudomonadati</taxon>
        <taxon>Pseudomonadota</taxon>
        <taxon>Betaproteobacteria</taxon>
        <taxon>Neisseriales</taxon>
        <taxon>Neisseriaceae</taxon>
        <taxon>Eikenella</taxon>
    </lineage>
</organism>
<feature type="coiled-coil region" evidence="2">
    <location>
        <begin position="39"/>
        <end position="73"/>
    </location>
</feature>
<dbReference type="Proteomes" id="UP000078003">
    <property type="component" value="Unassembled WGS sequence"/>
</dbReference>
<dbReference type="AlphaFoldDB" id="A0A1A9RCW3"/>
<evidence type="ECO:0000256" key="1">
    <source>
        <dbReference type="ARBA" id="ARBA00022729"/>
    </source>
</evidence>